<name>A0ACD5Y910_AVESA</name>
<protein>
    <submittedName>
        <fullName evidence="1">Uncharacterized protein</fullName>
    </submittedName>
</protein>
<dbReference type="Proteomes" id="UP001732700">
    <property type="component" value="Chromosome 5C"/>
</dbReference>
<sequence>MLYDSDYHSLADEDSPLLCKHGYVPAKFVEFEGRNAGRRFLRCQGHRAMMQGKSCGVVKWVDLEWPKSMQKTLDKLWDMTVELRESIVISLLDSVEMKLWDPADTTKLNRYLRRVQDKVSKVEKERDVAFSLKAKAEQELTRARNDIHQAKVLQFTTTSIDKCMRINAEKQLKLCKEDAKRKE</sequence>
<reference evidence="1" key="2">
    <citation type="submission" date="2025-09" db="UniProtKB">
        <authorList>
            <consortium name="EnsemblPlants"/>
        </authorList>
    </citation>
    <scope>IDENTIFICATION</scope>
</reference>
<organism evidence="1 2">
    <name type="scientific">Avena sativa</name>
    <name type="common">Oat</name>
    <dbReference type="NCBI Taxonomy" id="4498"/>
    <lineage>
        <taxon>Eukaryota</taxon>
        <taxon>Viridiplantae</taxon>
        <taxon>Streptophyta</taxon>
        <taxon>Embryophyta</taxon>
        <taxon>Tracheophyta</taxon>
        <taxon>Spermatophyta</taxon>
        <taxon>Magnoliopsida</taxon>
        <taxon>Liliopsida</taxon>
        <taxon>Poales</taxon>
        <taxon>Poaceae</taxon>
        <taxon>BOP clade</taxon>
        <taxon>Pooideae</taxon>
        <taxon>Poodae</taxon>
        <taxon>Poeae</taxon>
        <taxon>Poeae Chloroplast Group 1 (Aveneae type)</taxon>
        <taxon>Aveninae</taxon>
        <taxon>Avena</taxon>
    </lineage>
</organism>
<proteinExistence type="predicted"/>
<accession>A0ACD5Y910</accession>
<dbReference type="EnsemblPlants" id="AVESA.00010b.r2.5CG0916500.1">
    <property type="protein sequence ID" value="AVESA.00010b.r2.5CG0916500.1.CDS.1"/>
    <property type="gene ID" value="AVESA.00010b.r2.5CG0916500"/>
</dbReference>
<evidence type="ECO:0000313" key="2">
    <source>
        <dbReference type="Proteomes" id="UP001732700"/>
    </source>
</evidence>
<reference evidence="1" key="1">
    <citation type="submission" date="2021-05" db="EMBL/GenBank/DDBJ databases">
        <authorList>
            <person name="Scholz U."/>
            <person name="Mascher M."/>
            <person name="Fiebig A."/>
        </authorList>
    </citation>
    <scope>NUCLEOTIDE SEQUENCE [LARGE SCALE GENOMIC DNA]</scope>
</reference>
<keyword evidence="2" id="KW-1185">Reference proteome</keyword>
<evidence type="ECO:0000313" key="1">
    <source>
        <dbReference type="EnsemblPlants" id="AVESA.00010b.r2.5CG0916500.1.CDS.1"/>
    </source>
</evidence>